<evidence type="ECO:0000256" key="1">
    <source>
        <dbReference type="SAM" id="MobiDB-lite"/>
    </source>
</evidence>
<dbReference type="Proteomes" id="UP000053144">
    <property type="component" value="Unassembled WGS sequence"/>
</dbReference>
<protein>
    <submittedName>
        <fullName evidence="2">Uncharacterized protein</fullName>
    </submittedName>
</protein>
<feature type="region of interest" description="Disordered" evidence="1">
    <location>
        <begin position="1"/>
        <end position="42"/>
    </location>
</feature>
<dbReference type="AlphaFoldDB" id="A0A0L9T767"/>
<evidence type="ECO:0000313" key="3">
    <source>
        <dbReference type="Proteomes" id="UP000053144"/>
    </source>
</evidence>
<feature type="compositionally biased region" description="Basic residues" evidence="1">
    <location>
        <begin position="158"/>
        <end position="174"/>
    </location>
</feature>
<feature type="region of interest" description="Disordered" evidence="1">
    <location>
        <begin position="263"/>
        <end position="287"/>
    </location>
</feature>
<gene>
    <name evidence="2" type="ORF">LR48_Vigan272s001100</name>
</gene>
<feature type="region of interest" description="Disordered" evidence="1">
    <location>
        <begin position="136"/>
        <end position="182"/>
    </location>
</feature>
<organism evidence="2 3">
    <name type="scientific">Phaseolus angularis</name>
    <name type="common">Azuki bean</name>
    <name type="synonym">Vigna angularis</name>
    <dbReference type="NCBI Taxonomy" id="3914"/>
    <lineage>
        <taxon>Eukaryota</taxon>
        <taxon>Viridiplantae</taxon>
        <taxon>Streptophyta</taxon>
        <taxon>Embryophyta</taxon>
        <taxon>Tracheophyta</taxon>
        <taxon>Spermatophyta</taxon>
        <taxon>Magnoliopsida</taxon>
        <taxon>eudicotyledons</taxon>
        <taxon>Gunneridae</taxon>
        <taxon>Pentapetalae</taxon>
        <taxon>rosids</taxon>
        <taxon>fabids</taxon>
        <taxon>Fabales</taxon>
        <taxon>Fabaceae</taxon>
        <taxon>Papilionoideae</taxon>
        <taxon>50 kb inversion clade</taxon>
        <taxon>NPAAA clade</taxon>
        <taxon>indigoferoid/millettioid clade</taxon>
        <taxon>Phaseoleae</taxon>
        <taxon>Vigna</taxon>
    </lineage>
</organism>
<name>A0A0L9T767_PHAAN</name>
<sequence>MAMEEEEEPKEEEGSVPTNPSSLPSSPLSEIAPPNHQRPKPLRVLGLNKLKLPHQQKWRSAPWMGHPSEFAKQMDFHCSAVSMVDYMGKIHALFHEFNELLPSTSTPAQEKEQQSKFFKSSRSWGPVPLHSHVAAAVRPPSLPPSPVGVDDRAERCAQHRRPQRRKSLRERSRHAPPPSLMRVAHAPTFGETHSPPKPPESVPRIQKEGEEAITTVLIGGGNLRRQRRLLRRRVRGPIAVIFVRRWSPGRDASDGVVAGRFWNSGDGGGSGGDCDNSSSDGCRRPWS</sequence>
<feature type="compositionally biased region" description="Low complexity" evidence="1">
    <location>
        <begin position="15"/>
        <end position="34"/>
    </location>
</feature>
<dbReference type="EMBL" id="KQ258321">
    <property type="protein sequence ID" value="KOM26423.1"/>
    <property type="molecule type" value="Genomic_DNA"/>
</dbReference>
<reference evidence="3" key="1">
    <citation type="journal article" date="2015" name="Proc. Natl. Acad. Sci. U.S.A.">
        <title>Genome sequencing of adzuki bean (Vigna angularis) provides insight into high starch and low fat accumulation and domestication.</title>
        <authorList>
            <person name="Yang K."/>
            <person name="Tian Z."/>
            <person name="Chen C."/>
            <person name="Luo L."/>
            <person name="Zhao B."/>
            <person name="Wang Z."/>
            <person name="Yu L."/>
            <person name="Li Y."/>
            <person name="Sun Y."/>
            <person name="Li W."/>
            <person name="Chen Y."/>
            <person name="Li Y."/>
            <person name="Zhang Y."/>
            <person name="Ai D."/>
            <person name="Zhao J."/>
            <person name="Shang C."/>
            <person name="Ma Y."/>
            <person name="Wu B."/>
            <person name="Wang M."/>
            <person name="Gao L."/>
            <person name="Sun D."/>
            <person name="Zhang P."/>
            <person name="Guo F."/>
            <person name="Wang W."/>
            <person name="Li Y."/>
            <person name="Wang J."/>
            <person name="Varshney R.K."/>
            <person name="Wang J."/>
            <person name="Ling H.Q."/>
            <person name="Wan P."/>
        </authorList>
    </citation>
    <scope>NUCLEOTIDE SEQUENCE</scope>
    <source>
        <strain evidence="3">cv. Jingnong 6</strain>
    </source>
</reference>
<evidence type="ECO:0000313" key="2">
    <source>
        <dbReference type="EMBL" id="KOM26423.1"/>
    </source>
</evidence>
<feature type="compositionally biased region" description="Acidic residues" evidence="1">
    <location>
        <begin position="1"/>
        <end position="11"/>
    </location>
</feature>
<proteinExistence type="predicted"/>
<accession>A0A0L9T767</accession>
<dbReference type="Gramene" id="KOM26423">
    <property type="protein sequence ID" value="KOM26423"/>
    <property type="gene ID" value="LR48_Vigan272s001100"/>
</dbReference>